<evidence type="ECO:0000313" key="10">
    <source>
        <dbReference type="EMBL" id="KAK1923766.1"/>
    </source>
</evidence>
<dbReference type="GO" id="GO:0005730">
    <property type="term" value="C:nucleolus"/>
    <property type="evidence" value="ECO:0007669"/>
    <property type="project" value="UniProtKB-SubCell"/>
</dbReference>
<evidence type="ECO:0000256" key="1">
    <source>
        <dbReference type="ARBA" id="ARBA00004090"/>
    </source>
</evidence>
<gene>
    <name evidence="10" type="ORF">DB88DRAFT_492360</name>
</gene>
<dbReference type="EMBL" id="JAODAN010000006">
    <property type="protein sequence ID" value="KAK1923766.1"/>
    <property type="molecule type" value="Genomic_DNA"/>
</dbReference>
<sequence>MDVESASSSAPVVLNMAPSKNGRTPGKAHKSAKTAKARSYISPAIKTPFEKRREADKKREAIKGVEKDMKEEKEAEQERKRNAIKERRERAEEKKRLEEMAARMSAKKLQRLRKRQGRSKKING</sequence>
<evidence type="ECO:0000256" key="9">
    <source>
        <dbReference type="SAM" id="MobiDB-lite"/>
    </source>
</evidence>
<evidence type="ECO:0000256" key="5">
    <source>
        <dbReference type="ARBA" id="ARBA00022552"/>
    </source>
</evidence>
<feature type="region of interest" description="Disordered" evidence="9">
    <location>
        <begin position="1"/>
        <end position="124"/>
    </location>
</feature>
<comment type="subcellular location">
    <subcellularLocation>
        <location evidence="2 8">Nucleus</location>
        <location evidence="2 8">Nucleolus</location>
    </subcellularLocation>
</comment>
<keyword evidence="11" id="KW-1185">Reference proteome</keyword>
<comment type="function">
    <text evidence="1 8">Involved in nucleolar integrity and required for processing of the pre-rRNA for the 60S ribosome subunit.</text>
</comment>
<keyword evidence="5 8" id="KW-0698">rRNA processing</keyword>
<organism evidence="10 11">
    <name type="scientific">Papiliotrema laurentii</name>
    <name type="common">Cryptococcus laurentii</name>
    <dbReference type="NCBI Taxonomy" id="5418"/>
    <lineage>
        <taxon>Eukaryota</taxon>
        <taxon>Fungi</taxon>
        <taxon>Dikarya</taxon>
        <taxon>Basidiomycota</taxon>
        <taxon>Agaricomycotina</taxon>
        <taxon>Tremellomycetes</taxon>
        <taxon>Tremellales</taxon>
        <taxon>Rhynchogastremaceae</taxon>
        <taxon>Papiliotrema</taxon>
    </lineage>
</organism>
<feature type="compositionally biased region" description="Basic and acidic residues" evidence="9">
    <location>
        <begin position="48"/>
        <end position="101"/>
    </location>
</feature>
<evidence type="ECO:0000256" key="4">
    <source>
        <dbReference type="ARBA" id="ARBA00022517"/>
    </source>
</evidence>
<evidence type="ECO:0000256" key="8">
    <source>
        <dbReference type="RuleBase" id="RU363084"/>
    </source>
</evidence>
<keyword evidence="4 8" id="KW-0690">Ribosome biogenesis</keyword>
<name>A0AAD9D2E5_PAPLA</name>
<proteinExistence type="inferred from homology"/>
<evidence type="ECO:0000256" key="3">
    <source>
        <dbReference type="ARBA" id="ARBA00007869"/>
    </source>
</evidence>
<dbReference type="Pfam" id="PF03879">
    <property type="entry name" value="Cgr1"/>
    <property type="match status" value="1"/>
</dbReference>
<evidence type="ECO:0000256" key="2">
    <source>
        <dbReference type="ARBA" id="ARBA00004604"/>
    </source>
</evidence>
<comment type="caution">
    <text evidence="10">The sequence shown here is derived from an EMBL/GenBank/DDBJ whole genome shotgun (WGS) entry which is preliminary data.</text>
</comment>
<dbReference type="Proteomes" id="UP001182556">
    <property type="component" value="Unassembled WGS sequence"/>
</dbReference>
<accession>A0AAD9D2E5</accession>
<dbReference type="InterPro" id="IPR005579">
    <property type="entry name" value="Cgr1-like"/>
</dbReference>
<comment type="similarity">
    <text evidence="3 8">Belongs to the CGR1 family.</text>
</comment>
<dbReference type="GO" id="GO:0006364">
    <property type="term" value="P:rRNA processing"/>
    <property type="evidence" value="ECO:0007669"/>
    <property type="project" value="UniProtKB-UniRule"/>
</dbReference>
<evidence type="ECO:0000256" key="6">
    <source>
        <dbReference type="ARBA" id="ARBA00023054"/>
    </source>
</evidence>
<feature type="compositionally biased region" description="Basic residues" evidence="9">
    <location>
        <begin position="26"/>
        <end position="36"/>
    </location>
</feature>
<dbReference type="AlphaFoldDB" id="A0AAD9D2E5"/>
<reference evidence="10" key="1">
    <citation type="submission" date="2023-02" db="EMBL/GenBank/DDBJ databases">
        <title>Identification and recombinant expression of a fungal hydrolase from Papiliotrema laurentii that hydrolyzes apple cutin and clears colloidal polyester polyurethane.</title>
        <authorList>
            <consortium name="DOE Joint Genome Institute"/>
            <person name="Roman V.A."/>
            <person name="Bojanowski C."/>
            <person name="Crable B.R."/>
            <person name="Wagner D.N."/>
            <person name="Hung C.S."/>
            <person name="Nadeau L.J."/>
            <person name="Schratz L."/>
            <person name="Haridas S."/>
            <person name="Pangilinan J."/>
            <person name="Lipzen A."/>
            <person name="Na H."/>
            <person name="Yan M."/>
            <person name="Ng V."/>
            <person name="Grigoriev I.V."/>
            <person name="Spatafora J.W."/>
            <person name="Barlow D."/>
            <person name="Biffinger J."/>
            <person name="Kelley-Loughnane N."/>
            <person name="Varaljay V.A."/>
            <person name="Crookes-Goodson W.J."/>
        </authorList>
    </citation>
    <scope>NUCLEOTIDE SEQUENCE</scope>
    <source>
        <strain evidence="10">5307AH</strain>
    </source>
</reference>
<keyword evidence="7 8" id="KW-0539">Nucleus</keyword>
<keyword evidence="6" id="KW-0175">Coiled coil</keyword>
<feature type="compositionally biased region" description="Polar residues" evidence="9">
    <location>
        <begin position="1"/>
        <end position="10"/>
    </location>
</feature>
<feature type="compositionally biased region" description="Basic residues" evidence="9">
    <location>
        <begin position="105"/>
        <end position="124"/>
    </location>
</feature>
<protein>
    <recommendedName>
        <fullName evidence="8">rRNA-processing protein</fullName>
    </recommendedName>
</protein>
<evidence type="ECO:0000256" key="7">
    <source>
        <dbReference type="ARBA" id="ARBA00023242"/>
    </source>
</evidence>
<evidence type="ECO:0000313" key="11">
    <source>
        <dbReference type="Proteomes" id="UP001182556"/>
    </source>
</evidence>